<dbReference type="SUPFAM" id="SSF50129">
    <property type="entry name" value="GroES-like"/>
    <property type="match status" value="1"/>
</dbReference>
<dbReference type="InterPro" id="IPR020843">
    <property type="entry name" value="ER"/>
</dbReference>
<gene>
    <name evidence="2" type="ORF">NCTC12360_03544</name>
</gene>
<dbReference type="Gene3D" id="3.90.180.10">
    <property type="entry name" value="Medium-chain alcohol dehydrogenases, catalytic domain"/>
    <property type="match status" value="1"/>
</dbReference>
<dbReference type="InterPro" id="IPR013154">
    <property type="entry name" value="ADH-like_N"/>
</dbReference>
<dbReference type="Proteomes" id="UP000254807">
    <property type="component" value="Unassembled WGS sequence"/>
</dbReference>
<dbReference type="GO" id="GO:0008270">
    <property type="term" value="F:zinc ion binding"/>
    <property type="evidence" value="ECO:0007669"/>
    <property type="project" value="InterPro"/>
</dbReference>
<dbReference type="PROSITE" id="PS01162">
    <property type="entry name" value="QOR_ZETA_CRYSTAL"/>
    <property type="match status" value="1"/>
</dbReference>
<dbReference type="EMBL" id="UFYW01000001">
    <property type="protein sequence ID" value="STD84995.1"/>
    <property type="molecule type" value="Genomic_DNA"/>
</dbReference>
<dbReference type="CDD" id="cd05289">
    <property type="entry name" value="MDR_like_2"/>
    <property type="match status" value="1"/>
</dbReference>
<dbReference type="InterPro" id="IPR036291">
    <property type="entry name" value="NAD(P)-bd_dom_sf"/>
</dbReference>
<dbReference type="Gene3D" id="3.40.50.720">
    <property type="entry name" value="NAD(P)-binding Rossmann-like Domain"/>
    <property type="match status" value="1"/>
</dbReference>
<dbReference type="SMART" id="SM00829">
    <property type="entry name" value="PKS_ER"/>
    <property type="match status" value="1"/>
</dbReference>
<evidence type="ECO:0000313" key="3">
    <source>
        <dbReference type="Proteomes" id="UP000254807"/>
    </source>
</evidence>
<proteinExistence type="predicted"/>
<dbReference type="SUPFAM" id="SSF51735">
    <property type="entry name" value="NAD(P)-binding Rossmann-fold domains"/>
    <property type="match status" value="1"/>
</dbReference>
<protein>
    <submittedName>
        <fullName evidence="2">Oxidoreductase, zinc-binding protein</fullName>
    </submittedName>
</protein>
<dbReference type="AlphaFoldDB" id="A0A376H848"/>
<keyword evidence="3" id="KW-1185">Reference proteome</keyword>
<dbReference type="InterPro" id="IPR011032">
    <property type="entry name" value="GroES-like_sf"/>
</dbReference>
<organism evidence="2 3">
    <name type="scientific">Enterococcus gallinarum</name>
    <dbReference type="NCBI Taxonomy" id="1353"/>
    <lineage>
        <taxon>Bacteria</taxon>
        <taxon>Bacillati</taxon>
        <taxon>Bacillota</taxon>
        <taxon>Bacilli</taxon>
        <taxon>Lactobacillales</taxon>
        <taxon>Enterococcaceae</taxon>
        <taxon>Enterococcus</taxon>
    </lineage>
</organism>
<sequence length="322" mass="35062">METRAVVINEYGGKEKLAEAKVSLPELGADQVLVKVAATSINPIDWKLREGYLKQMFPWPFPIILGWDVAGEIVEVGQKVKDYHVGDRVFARPETTRFGTYADYTIVDTNLLAPLPESIAFTEAAAVPLAGLTALQALFDHGSLKAGEKVLIHAGAGGVGTYAIQLAKNAGAYVITTASPRNHELVKKLGADEVIDYHTTDFEEVLSDIDLVFDTMGGEIQKKSFSVLKEHGRLISVLSIEDETLAATKQIEAKAIWLRTNGEQLSELAKLMADGKLVSVIGETFPLTRQGVYDAHALSETHHAVGKIVLDNQENLDNNQVK</sequence>
<evidence type="ECO:0000259" key="1">
    <source>
        <dbReference type="SMART" id="SM00829"/>
    </source>
</evidence>
<feature type="domain" description="Enoyl reductase (ER)" evidence="1">
    <location>
        <begin position="12"/>
        <end position="310"/>
    </location>
</feature>
<dbReference type="OrthoDB" id="9792162at2"/>
<dbReference type="GO" id="GO:0016491">
    <property type="term" value="F:oxidoreductase activity"/>
    <property type="evidence" value="ECO:0007669"/>
    <property type="project" value="InterPro"/>
</dbReference>
<dbReference type="PANTHER" id="PTHR44013">
    <property type="entry name" value="ZINC-TYPE ALCOHOL DEHYDROGENASE-LIKE PROTEIN C16A3.02C"/>
    <property type="match status" value="1"/>
</dbReference>
<evidence type="ECO:0000313" key="2">
    <source>
        <dbReference type="EMBL" id="STD84995.1"/>
    </source>
</evidence>
<accession>A0A376H848</accession>
<dbReference type="InterPro" id="IPR052733">
    <property type="entry name" value="Chloroplast_QOR"/>
</dbReference>
<name>A0A376H848_ENTGA</name>
<dbReference type="Pfam" id="PF13602">
    <property type="entry name" value="ADH_zinc_N_2"/>
    <property type="match status" value="1"/>
</dbReference>
<dbReference type="InterPro" id="IPR002364">
    <property type="entry name" value="Quin_OxRdtase/zeta-crystal_CS"/>
</dbReference>
<reference evidence="2 3" key="1">
    <citation type="submission" date="2018-06" db="EMBL/GenBank/DDBJ databases">
        <authorList>
            <consortium name="Pathogen Informatics"/>
            <person name="Doyle S."/>
        </authorList>
    </citation>
    <scope>NUCLEOTIDE SEQUENCE [LARGE SCALE GENOMIC DNA]</scope>
    <source>
        <strain evidence="2 3">NCTC12360</strain>
    </source>
</reference>
<dbReference type="PANTHER" id="PTHR44013:SF1">
    <property type="entry name" value="ZINC-TYPE ALCOHOL DEHYDROGENASE-LIKE PROTEIN C16A3.02C"/>
    <property type="match status" value="1"/>
</dbReference>
<dbReference type="RefSeq" id="WP_060814517.1">
    <property type="nucleotide sequence ID" value="NZ_JBHULA010000047.1"/>
</dbReference>
<dbReference type="Pfam" id="PF08240">
    <property type="entry name" value="ADH_N"/>
    <property type="match status" value="1"/>
</dbReference>